<keyword evidence="5" id="KW-0698">rRNA processing</keyword>
<dbReference type="PROSITE" id="PS51686">
    <property type="entry name" value="SAM_MT_RSMB_NOP"/>
    <property type="match status" value="1"/>
</dbReference>
<dbReference type="Pfam" id="PF22458">
    <property type="entry name" value="RsmF-B_ferredox"/>
    <property type="match status" value="1"/>
</dbReference>
<sequence>MKNSSPKHDVRYECIRILRAIDEQEVFAGELLSERYSRGDLSERDKGLLAELTHGVIRHRLSLDTIISAFSKIPLARIEPWILYALRMGLYQMIYLDRIPPSATVNTSVELVKKLIRRADAVKFTNAILRSVERSIHNKSAHASEITDPQKALHKRDNTWCVFHIPILPNPAEALSSCLAANYSHPEWLIQRWVGRYGKENTMEICKANNRAPRLFLRINQKKISVREFIALLDKRGIRADTVNDAVVVKDIAVQEIPGFAEGLFFVQDISAMKVAEFLKAEKSHTVLDLCAAPGGKTTHIAELLGGTGWVYALDISFNRLLLVKENCRRMGVQNVSPVCGDASGGRVPFQIQFDRVLIDAPCSNTGVLARRAEARWRLKERDIQTLASLQCSLLKAGAAMMKPDGYLVYSTCSIEPEENQEIIKKFIDNSESQFYLDAEDYYLPGINTGDGGYMARLCKRRSPP</sequence>
<gene>
    <name evidence="15" type="ORF">AYP45_02955</name>
</gene>
<evidence type="ECO:0000256" key="1">
    <source>
        <dbReference type="ARBA" id="ARBA00002724"/>
    </source>
</evidence>
<dbReference type="Pfam" id="PF01029">
    <property type="entry name" value="NusB"/>
    <property type="match status" value="1"/>
</dbReference>
<feature type="binding site" evidence="13">
    <location>
        <position position="360"/>
    </location>
    <ligand>
        <name>S-adenosyl-L-methionine</name>
        <dbReference type="ChEBI" id="CHEBI:59789"/>
    </ligand>
</feature>
<dbReference type="InterPro" id="IPR004573">
    <property type="entry name" value="rRNA_ssu_MeTfrase_B"/>
</dbReference>
<dbReference type="Gene3D" id="3.30.70.1170">
    <property type="entry name" value="Sun protein, domain 3"/>
    <property type="match status" value="1"/>
</dbReference>
<evidence type="ECO:0000256" key="11">
    <source>
        <dbReference type="ARBA" id="ARBA00031088"/>
    </source>
</evidence>
<evidence type="ECO:0000259" key="14">
    <source>
        <dbReference type="PROSITE" id="PS51686"/>
    </source>
</evidence>
<evidence type="ECO:0000256" key="10">
    <source>
        <dbReference type="ARBA" id="ARBA00030399"/>
    </source>
</evidence>
<dbReference type="Gene3D" id="1.10.940.10">
    <property type="entry name" value="NusB-like"/>
    <property type="match status" value="1"/>
</dbReference>
<keyword evidence="9 13" id="KW-0694">RNA-binding</keyword>
<dbReference type="InterPro" id="IPR001678">
    <property type="entry name" value="MeTrfase_RsmB-F_NOP2_dom"/>
</dbReference>
<dbReference type="PRINTS" id="PR02008">
    <property type="entry name" value="RCMTFAMILY"/>
</dbReference>
<dbReference type="PANTHER" id="PTHR22807:SF53">
    <property type="entry name" value="RIBOSOMAL RNA SMALL SUBUNIT METHYLTRANSFERASE B-RELATED"/>
    <property type="match status" value="1"/>
</dbReference>
<organism evidence="15 16">
    <name type="scientific">Candidatus Brocadia carolinensis</name>
    <dbReference type="NCBI Taxonomy" id="1004156"/>
    <lineage>
        <taxon>Bacteria</taxon>
        <taxon>Pseudomonadati</taxon>
        <taxon>Planctomycetota</taxon>
        <taxon>Candidatus Brocadiia</taxon>
        <taxon>Candidatus Brocadiales</taxon>
        <taxon>Candidatus Brocadiaceae</taxon>
        <taxon>Candidatus Brocadia</taxon>
    </lineage>
</organism>
<proteinExistence type="inferred from homology"/>
<dbReference type="InterPro" id="IPR054728">
    <property type="entry name" value="RsmB-like_ferredoxin"/>
</dbReference>
<dbReference type="Proteomes" id="UP000189681">
    <property type="component" value="Unassembled WGS sequence"/>
</dbReference>
<dbReference type="SUPFAM" id="SSF53335">
    <property type="entry name" value="S-adenosyl-L-methionine-dependent methyltransferases"/>
    <property type="match status" value="1"/>
</dbReference>
<evidence type="ECO:0000256" key="13">
    <source>
        <dbReference type="PROSITE-ProRule" id="PRU01023"/>
    </source>
</evidence>
<evidence type="ECO:0000313" key="16">
    <source>
        <dbReference type="Proteomes" id="UP000189681"/>
    </source>
</evidence>
<evidence type="ECO:0000256" key="8">
    <source>
        <dbReference type="ARBA" id="ARBA00022691"/>
    </source>
</evidence>
<dbReference type="EC" id="2.1.1.176" evidence="3"/>
<dbReference type="PANTHER" id="PTHR22807">
    <property type="entry name" value="NOP2 YEAST -RELATED NOL1/NOP2/FMU SUN DOMAIN-CONTAINING"/>
    <property type="match status" value="1"/>
</dbReference>
<dbReference type="Pfam" id="PF01189">
    <property type="entry name" value="Methyltr_RsmB-F"/>
    <property type="match status" value="1"/>
</dbReference>
<reference evidence="15 16" key="1">
    <citation type="journal article" date="2017" name="Water Res.">
        <title>Discovery and metagenomic analysis of an anammox bacterial enrichment related to Candidatus "Brocadia caroliniensis" in a full-scale glycerol-fed nitritation-denitritation separate centrate treatment process.</title>
        <authorList>
            <person name="Park H."/>
            <person name="Brotto A.C."/>
            <person name="van Loosdrecht M.C."/>
            <person name="Chandran K."/>
        </authorList>
    </citation>
    <scope>NUCLEOTIDE SEQUENCE [LARGE SCALE GENOMIC DNA]</scope>
    <source>
        <strain evidence="15">26THWARD</strain>
    </source>
</reference>
<evidence type="ECO:0000256" key="2">
    <source>
        <dbReference type="ARBA" id="ARBA00004496"/>
    </source>
</evidence>
<dbReference type="NCBIfam" id="TIGR00563">
    <property type="entry name" value="rsmB"/>
    <property type="match status" value="1"/>
</dbReference>
<dbReference type="InterPro" id="IPR006027">
    <property type="entry name" value="NusB_RsmB_TIM44"/>
</dbReference>
<comment type="caution">
    <text evidence="15">The sequence shown here is derived from an EMBL/GenBank/DDBJ whole genome shotgun (WGS) entry which is preliminary data.</text>
</comment>
<dbReference type="SUPFAM" id="SSF48013">
    <property type="entry name" value="NusB-like"/>
    <property type="match status" value="1"/>
</dbReference>
<comment type="function">
    <text evidence="1">Specifically methylates the cytosine at position 967 (m5C967) of 16S rRNA.</text>
</comment>
<comment type="subcellular location">
    <subcellularLocation>
        <location evidence="2">Cytoplasm</location>
    </subcellularLocation>
</comment>
<keyword evidence="8 13" id="KW-0949">S-adenosyl-L-methionine</keyword>
<dbReference type="AlphaFoldDB" id="A0A1V4AWM0"/>
<name>A0A1V4AWM0_9BACT</name>
<keyword evidence="6 13" id="KW-0489">Methyltransferase</keyword>
<evidence type="ECO:0000256" key="9">
    <source>
        <dbReference type="ARBA" id="ARBA00022884"/>
    </source>
</evidence>
<feature type="binding site" evidence="13">
    <location>
        <position position="315"/>
    </location>
    <ligand>
        <name>S-adenosyl-L-methionine</name>
        <dbReference type="ChEBI" id="CHEBI:59789"/>
    </ligand>
</feature>
<evidence type="ECO:0000256" key="5">
    <source>
        <dbReference type="ARBA" id="ARBA00022552"/>
    </source>
</evidence>
<feature type="binding site" evidence="13">
    <location>
        <position position="342"/>
    </location>
    <ligand>
        <name>S-adenosyl-L-methionine</name>
        <dbReference type="ChEBI" id="CHEBI:59789"/>
    </ligand>
</feature>
<dbReference type="STRING" id="1004156.AYP45_02955"/>
<evidence type="ECO:0000256" key="3">
    <source>
        <dbReference type="ARBA" id="ARBA00012140"/>
    </source>
</evidence>
<evidence type="ECO:0000256" key="4">
    <source>
        <dbReference type="ARBA" id="ARBA00022490"/>
    </source>
</evidence>
<dbReference type="EMBL" id="AYTS01000026">
    <property type="protein sequence ID" value="OOP57516.1"/>
    <property type="molecule type" value="Genomic_DNA"/>
</dbReference>
<feature type="binding site" evidence="13">
    <location>
        <begin position="291"/>
        <end position="297"/>
    </location>
    <ligand>
        <name>S-adenosyl-L-methionine</name>
        <dbReference type="ChEBI" id="CHEBI:59789"/>
    </ligand>
</feature>
<feature type="active site" description="Nucleophile" evidence="13">
    <location>
        <position position="413"/>
    </location>
</feature>
<evidence type="ECO:0000256" key="12">
    <source>
        <dbReference type="ARBA" id="ARBA00047283"/>
    </source>
</evidence>
<keyword evidence="4" id="KW-0963">Cytoplasm</keyword>
<dbReference type="GO" id="GO:0005737">
    <property type="term" value="C:cytoplasm"/>
    <property type="evidence" value="ECO:0007669"/>
    <property type="project" value="UniProtKB-SubCell"/>
</dbReference>
<evidence type="ECO:0000256" key="6">
    <source>
        <dbReference type="ARBA" id="ARBA00022603"/>
    </source>
</evidence>
<evidence type="ECO:0000256" key="7">
    <source>
        <dbReference type="ARBA" id="ARBA00022679"/>
    </source>
</evidence>
<dbReference type="CDD" id="cd02440">
    <property type="entry name" value="AdoMet_MTases"/>
    <property type="match status" value="1"/>
</dbReference>
<feature type="domain" description="SAM-dependent MTase RsmB/NOP-type" evidence="14">
    <location>
        <begin position="205"/>
        <end position="465"/>
    </location>
</feature>
<dbReference type="Gene3D" id="3.40.50.150">
    <property type="entry name" value="Vaccinia Virus protein VP39"/>
    <property type="match status" value="1"/>
</dbReference>
<protein>
    <recommendedName>
        <fullName evidence="3">16S rRNA (cytosine(967)-C(5))-methyltransferase</fullName>
        <ecNumber evidence="3">2.1.1.176</ecNumber>
    </recommendedName>
    <alternativeName>
        <fullName evidence="10">16S rRNA m5C967 methyltransferase</fullName>
    </alternativeName>
    <alternativeName>
        <fullName evidence="11">rRNA (cytosine-C(5)-)-methyltransferase RsmB</fullName>
    </alternativeName>
</protein>
<dbReference type="GO" id="GO:0006355">
    <property type="term" value="P:regulation of DNA-templated transcription"/>
    <property type="evidence" value="ECO:0007669"/>
    <property type="project" value="InterPro"/>
</dbReference>
<comment type="catalytic activity">
    <reaction evidence="12">
        <text>cytidine(967) in 16S rRNA + S-adenosyl-L-methionine = 5-methylcytidine(967) in 16S rRNA + S-adenosyl-L-homocysteine + H(+)</text>
        <dbReference type="Rhea" id="RHEA:42748"/>
        <dbReference type="Rhea" id="RHEA-COMP:10219"/>
        <dbReference type="Rhea" id="RHEA-COMP:10220"/>
        <dbReference type="ChEBI" id="CHEBI:15378"/>
        <dbReference type="ChEBI" id="CHEBI:57856"/>
        <dbReference type="ChEBI" id="CHEBI:59789"/>
        <dbReference type="ChEBI" id="CHEBI:74483"/>
        <dbReference type="ChEBI" id="CHEBI:82748"/>
        <dbReference type="EC" id="2.1.1.176"/>
    </reaction>
</comment>
<dbReference type="GO" id="GO:0008649">
    <property type="term" value="F:rRNA methyltransferase activity"/>
    <property type="evidence" value="ECO:0007669"/>
    <property type="project" value="InterPro"/>
</dbReference>
<dbReference type="GO" id="GO:0003723">
    <property type="term" value="F:RNA binding"/>
    <property type="evidence" value="ECO:0007669"/>
    <property type="project" value="UniProtKB-UniRule"/>
</dbReference>
<comment type="similarity">
    <text evidence="13">Belongs to the class I-like SAM-binding methyltransferase superfamily. RsmB/NOP family.</text>
</comment>
<dbReference type="InterPro" id="IPR023267">
    <property type="entry name" value="RCMT"/>
</dbReference>
<dbReference type="InterPro" id="IPR049560">
    <property type="entry name" value="MeTrfase_RsmB-F_NOP2_cat"/>
</dbReference>
<dbReference type="InterPro" id="IPR035926">
    <property type="entry name" value="NusB-like_sf"/>
</dbReference>
<dbReference type="InterPro" id="IPR029063">
    <property type="entry name" value="SAM-dependent_MTases_sf"/>
</dbReference>
<evidence type="ECO:0000313" key="15">
    <source>
        <dbReference type="EMBL" id="OOP57516.1"/>
    </source>
</evidence>
<keyword evidence="7 13" id="KW-0808">Transferase</keyword>
<accession>A0A1V4AWM0</accession>